<feature type="signal peptide" evidence="1">
    <location>
        <begin position="1"/>
        <end position="36"/>
    </location>
</feature>
<dbReference type="EMBL" id="VBOY01000015">
    <property type="protein sequence ID" value="TMQ68125.1"/>
    <property type="molecule type" value="Genomic_DNA"/>
</dbReference>
<comment type="caution">
    <text evidence="3">The sequence shown here is derived from an EMBL/GenBank/DDBJ whole genome shotgun (WGS) entry which is preliminary data.</text>
</comment>
<dbReference type="Pfam" id="PF13860">
    <property type="entry name" value="FlgD_ig"/>
    <property type="match status" value="1"/>
</dbReference>
<gene>
    <name evidence="3" type="ORF">E6K78_02320</name>
</gene>
<sequence>MVAVALKPGRRTWRMRRNAWILVVAACTLGSSAANADHDPNNTVTIYVHGFERAGADRHGVYGETIHEALMDSIASLAGLPVADGTNSPPPNAVSAISYYGDTPPAYYSAADVADIDQITAAWGGGVPRYAMIVAKYARHVLERSGARQVNFVSASFGSLIVRWLIEKDVAGLASQGKIARWLTAEGVLCGNWAASRDGLVGFLDFLDPLPIDVDHMNYDWVRTNLHAPRTEADNPLYGGILIGQFASTDDRYNDGALSGLMATYGEWQPNDGAQALGDARFQTVTAQSRLLGMPPTLDLFHVGHRSLDNHRGAWVQASAFLTQRRRVTVVMTSAQVTNLHEAHTIFWDARPAEVLFESRVYSPAAQARWGIADPLSTCEKDGAVAPLRRYNRDGDTQAFSHVIFDDFVLSDETQLRLELHAEEVDYDPWYGVVETAHTPYYDDLGSGTLMVSTLGPGTYTFQAPSWNCALSVTVTDYPFAPLVGVSDPVPSGGRGVLRISPNPFSSSVRVTLAGAPVPGVATLRIYDLSGRLVRRMTGGMGGFVWDGRDDQGVPLPAGVYLHRVSTLRQEWSGRSCLLR</sequence>
<name>A0A538TWX4_UNCEI</name>
<organism evidence="3 4">
    <name type="scientific">Eiseniibacteriota bacterium</name>
    <dbReference type="NCBI Taxonomy" id="2212470"/>
    <lineage>
        <taxon>Bacteria</taxon>
        <taxon>Candidatus Eiseniibacteriota</taxon>
    </lineage>
</organism>
<dbReference type="Gene3D" id="3.40.50.1820">
    <property type="entry name" value="alpha/beta hydrolase"/>
    <property type="match status" value="1"/>
</dbReference>
<dbReference type="Proteomes" id="UP000316609">
    <property type="component" value="Unassembled WGS sequence"/>
</dbReference>
<evidence type="ECO:0000256" key="1">
    <source>
        <dbReference type="SAM" id="SignalP"/>
    </source>
</evidence>
<feature type="chain" id="PRO_5022188941" description="FlgD/Vpr Ig-like domain-containing protein" evidence="1">
    <location>
        <begin position="37"/>
        <end position="580"/>
    </location>
</feature>
<dbReference type="AlphaFoldDB" id="A0A538TWX4"/>
<dbReference type="InterPro" id="IPR025965">
    <property type="entry name" value="FlgD/Vpr_Ig-like"/>
</dbReference>
<accession>A0A538TWX4</accession>
<evidence type="ECO:0000259" key="2">
    <source>
        <dbReference type="Pfam" id="PF13860"/>
    </source>
</evidence>
<keyword evidence="1" id="KW-0732">Signal</keyword>
<proteinExistence type="predicted"/>
<dbReference type="Gene3D" id="2.60.40.4070">
    <property type="match status" value="1"/>
</dbReference>
<protein>
    <recommendedName>
        <fullName evidence="2">FlgD/Vpr Ig-like domain-containing protein</fullName>
    </recommendedName>
</protein>
<evidence type="ECO:0000313" key="4">
    <source>
        <dbReference type="Proteomes" id="UP000316609"/>
    </source>
</evidence>
<feature type="domain" description="FlgD/Vpr Ig-like" evidence="2">
    <location>
        <begin position="520"/>
        <end position="567"/>
    </location>
</feature>
<reference evidence="3 4" key="1">
    <citation type="journal article" date="2019" name="Nat. Microbiol.">
        <title>Mediterranean grassland soil C-N compound turnover is dependent on rainfall and depth, and is mediated by genomically divergent microorganisms.</title>
        <authorList>
            <person name="Diamond S."/>
            <person name="Andeer P.F."/>
            <person name="Li Z."/>
            <person name="Crits-Christoph A."/>
            <person name="Burstein D."/>
            <person name="Anantharaman K."/>
            <person name="Lane K.R."/>
            <person name="Thomas B.C."/>
            <person name="Pan C."/>
            <person name="Northen T.R."/>
            <person name="Banfield J.F."/>
        </authorList>
    </citation>
    <scope>NUCLEOTIDE SEQUENCE [LARGE SCALE GENOMIC DNA]</scope>
    <source>
        <strain evidence="3">WS_8</strain>
    </source>
</reference>
<evidence type="ECO:0000313" key="3">
    <source>
        <dbReference type="EMBL" id="TMQ68125.1"/>
    </source>
</evidence>
<dbReference type="InterPro" id="IPR029058">
    <property type="entry name" value="AB_hydrolase_fold"/>
</dbReference>